<reference evidence="1 2" key="1">
    <citation type="journal article" date="2019" name="Int. J. Syst. Evol. Microbiol.">
        <title>The Global Catalogue of Microorganisms (GCM) 10K type strain sequencing project: providing services to taxonomists for standard genome sequencing and annotation.</title>
        <authorList>
            <consortium name="The Broad Institute Genomics Platform"/>
            <consortium name="The Broad Institute Genome Sequencing Center for Infectious Disease"/>
            <person name="Wu L."/>
            <person name="Ma J."/>
        </authorList>
    </citation>
    <scope>NUCLEOTIDE SEQUENCE [LARGE SCALE GENOMIC DNA]</scope>
    <source>
        <strain evidence="1 2">JCM 13008</strain>
    </source>
</reference>
<comment type="caution">
    <text evidence="1">The sequence shown here is derived from an EMBL/GenBank/DDBJ whole genome shotgun (WGS) entry which is preliminary data.</text>
</comment>
<keyword evidence="2" id="KW-1185">Reference proteome</keyword>
<dbReference type="RefSeq" id="WP_343991411.1">
    <property type="nucleotide sequence ID" value="NZ_BAAALG010000002.1"/>
</dbReference>
<dbReference type="Proteomes" id="UP001501581">
    <property type="component" value="Unassembled WGS sequence"/>
</dbReference>
<organism evidence="1 2">
    <name type="scientific">Nocardioides dubius</name>
    <dbReference type="NCBI Taxonomy" id="317019"/>
    <lineage>
        <taxon>Bacteria</taxon>
        <taxon>Bacillati</taxon>
        <taxon>Actinomycetota</taxon>
        <taxon>Actinomycetes</taxon>
        <taxon>Propionibacteriales</taxon>
        <taxon>Nocardioidaceae</taxon>
        <taxon>Nocardioides</taxon>
    </lineage>
</organism>
<protein>
    <recommendedName>
        <fullName evidence="3">Secreted protein</fullName>
    </recommendedName>
</protein>
<evidence type="ECO:0000313" key="2">
    <source>
        <dbReference type="Proteomes" id="UP001501581"/>
    </source>
</evidence>
<evidence type="ECO:0008006" key="3">
    <source>
        <dbReference type="Google" id="ProtNLM"/>
    </source>
</evidence>
<evidence type="ECO:0000313" key="1">
    <source>
        <dbReference type="EMBL" id="GAA1094013.1"/>
    </source>
</evidence>
<name>A0ABN1TMU1_9ACTN</name>
<gene>
    <name evidence="1" type="ORF">GCM10009668_07040</name>
</gene>
<dbReference type="EMBL" id="BAAALG010000002">
    <property type="protein sequence ID" value="GAA1094013.1"/>
    <property type="molecule type" value="Genomic_DNA"/>
</dbReference>
<accession>A0ABN1TMU1</accession>
<proteinExistence type="predicted"/>
<sequence>MSIRPRHLVIGAAGVAVVGLVAGGAVWAMADDSDVVRTGTCTTANYEFEVESEENDRVEVNLELLAAAVGDQWQVSLSQDGHTLYSGVRVADDDAEIDVDVTAADKKSATYLAEFGPVGQKPCRVELTR</sequence>